<dbReference type="Pfam" id="PF00482">
    <property type="entry name" value="T2SSF"/>
    <property type="match status" value="2"/>
</dbReference>
<proteinExistence type="inferred from homology"/>
<dbReference type="Gene3D" id="1.20.81.30">
    <property type="entry name" value="Type II secretion system (T2SS), domain F"/>
    <property type="match status" value="2"/>
</dbReference>
<evidence type="ECO:0000256" key="2">
    <source>
        <dbReference type="ARBA" id="ARBA00005745"/>
    </source>
</evidence>
<evidence type="ECO:0000259" key="8">
    <source>
        <dbReference type="Pfam" id="PF00482"/>
    </source>
</evidence>
<keyword evidence="5 7" id="KW-1133">Transmembrane helix</keyword>
<comment type="caution">
    <text evidence="9">The sequence shown here is derived from an EMBL/GenBank/DDBJ whole genome shotgun (WGS) entry which is preliminary data.</text>
</comment>
<evidence type="ECO:0000256" key="7">
    <source>
        <dbReference type="SAM" id="Phobius"/>
    </source>
</evidence>
<feature type="domain" description="Type II secretion system protein GspF" evidence="8">
    <location>
        <begin position="277"/>
        <end position="397"/>
    </location>
</feature>
<comment type="subcellular location">
    <subcellularLocation>
        <location evidence="1">Cell membrane</location>
        <topology evidence="1">Multi-pass membrane protein</topology>
    </subcellularLocation>
</comment>
<dbReference type="EMBL" id="QFZK01000001">
    <property type="protein sequence ID" value="RFO98334.1"/>
    <property type="molecule type" value="Genomic_DNA"/>
</dbReference>
<sequence length="406" mass="43640">MSAADPLFRVRYLRMGDAVVRDEVLRGTDEAALRARLQQAGQIVLLVQPQRTVASGLWPLWRKPGIRREAYALFCREVRTLLRAGMTVVEAVDTLSAKGGGLAAQLLAGLQKGQALSTALSALPQTPPVLVAAVRAGERTSNLLEALDDYLRFDTLIASLRKKIVSAAIYPALVSGVGLAISVFLLLVVMPNFASMYESVRSTGSGGISGGAAFTVEVTHFIGKNRALVVGALLTVVAVLTVWIASGTARAHCQRLARSVPWIRTKVEDFQLAMMYQALALLIKGGYAMTEAMQVAADSALSPHLKQALQQVCARVEQGGLVSQALSQAGLCDEVGRRLMGAAERNGEFHLAADVVSRLHGERFELFVERLTRIVEPLLLLAVALLVGGIVILMYMPVFDMATQLL</sequence>
<dbReference type="InterPro" id="IPR003004">
    <property type="entry name" value="GspF/PilC"/>
</dbReference>
<evidence type="ECO:0000313" key="9">
    <source>
        <dbReference type="EMBL" id="RFO98334.1"/>
    </source>
</evidence>
<evidence type="ECO:0000256" key="3">
    <source>
        <dbReference type="ARBA" id="ARBA00022475"/>
    </source>
</evidence>
<keyword evidence="6 7" id="KW-0472">Membrane</keyword>
<dbReference type="InterPro" id="IPR042094">
    <property type="entry name" value="T2SS_GspF_sf"/>
</dbReference>
<keyword evidence="4 7" id="KW-0812">Transmembrane</keyword>
<evidence type="ECO:0000313" key="10">
    <source>
        <dbReference type="Proteomes" id="UP000260665"/>
    </source>
</evidence>
<dbReference type="InterPro" id="IPR018076">
    <property type="entry name" value="T2SS_GspF_dom"/>
</dbReference>
<organism evidence="9 10">
    <name type="scientific">Rhodoferax lacus</name>
    <dbReference type="NCBI Taxonomy" id="2184758"/>
    <lineage>
        <taxon>Bacteria</taxon>
        <taxon>Pseudomonadati</taxon>
        <taxon>Pseudomonadota</taxon>
        <taxon>Betaproteobacteria</taxon>
        <taxon>Burkholderiales</taxon>
        <taxon>Comamonadaceae</taxon>
        <taxon>Rhodoferax</taxon>
    </lineage>
</organism>
<dbReference type="Proteomes" id="UP000260665">
    <property type="component" value="Unassembled WGS sequence"/>
</dbReference>
<dbReference type="OrthoDB" id="9805682at2"/>
<evidence type="ECO:0000256" key="6">
    <source>
        <dbReference type="ARBA" id="ARBA00023136"/>
    </source>
</evidence>
<comment type="similarity">
    <text evidence="2">Belongs to the GSP F family.</text>
</comment>
<dbReference type="RefSeq" id="WP_117172840.1">
    <property type="nucleotide sequence ID" value="NZ_QFZK01000001.1"/>
</dbReference>
<keyword evidence="10" id="KW-1185">Reference proteome</keyword>
<evidence type="ECO:0000256" key="5">
    <source>
        <dbReference type="ARBA" id="ARBA00022989"/>
    </source>
</evidence>
<feature type="transmembrane region" description="Helical" evidence="7">
    <location>
        <begin position="227"/>
        <end position="245"/>
    </location>
</feature>
<dbReference type="PRINTS" id="PR00812">
    <property type="entry name" value="BCTERIALGSPF"/>
</dbReference>
<dbReference type="AlphaFoldDB" id="A0A3E1RG53"/>
<accession>A0A3E1RG53</accession>
<keyword evidence="3" id="KW-1003">Cell membrane</keyword>
<gene>
    <name evidence="9" type="ORF">DIC66_00045</name>
</gene>
<evidence type="ECO:0000256" key="4">
    <source>
        <dbReference type="ARBA" id="ARBA00022692"/>
    </source>
</evidence>
<feature type="transmembrane region" description="Helical" evidence="7">
    <location>
        <begin position="378"/>
        <end position="398"/>
    </location>
</feature>
<evidence type="ECO:0000256" key="1">
    <source>
        <dbReference type="ARBA" id="ARBA00004651"/>
    </source>
</evidence>
<dbReference type="GO" id="GO:0005886">
    <property type="term" value="C:plasma membrane"/>
    <property type="evidence" value="ECO:0007669"/>
    <property type="project" value="UniProtKB-SubCell"/>
</dbReference>
<dbReference type="PANTHER" id="PTHR30012:SF0">
    <property type="entry name" value="TYPE II SECRETION SYSTEM PROTEIN F-RELATED"/>
    <property type="match status" value="1"/>
</dbReference>
<name>A0A3E1RG53_9BURK</name>
<protein>
    <recommendedName>
        <fullName evidence="8">Type II secretion system protein GspF domain-containing protein</fullName>
    </recommendedName>
</protein>
<feature type="transmembrane region" description="Helical" evidence="7">
    <location>
        <begin position="168"/>
        <end position="190"/>
    </location>
</feature>
<feature type="domain" description="Type II secretion system protein GspF" evidence="8">
    <location>
        <begin position="74"/>
        <end position="191"/>
    </location>
</feature>
<dbReference type="PANTHER" id="PTHR30012">
    <property type="entry name" value="GENERAL SECRETION PATHWAY PROTEIN"/>
    <property type="match status" value="1"/>
</dbReference>
<reference evidence="9 10" key="1">
    <citation type="submission" date="2018-05" db="EMBL/GenBank/DDBJ databases">
        <title>Rhodoferax soyangensis sp.nov., isolated from an oligotrophic freshwater lake.</title>
        <authorList>
            <person name="Park M."/>
        </authorList>
    </citation>
    <scope>NUCLEOTIDE SEQUENCE [LARGE SCALE GENOMIC DNA]</scope>
    <source>
        <strain evidence="9 10">IMCC26218</strain>
    </source>
</reference>